<dbReference type="InterPro" id="IPR027417">
    <property type="entry name" value="P-loop_NTPase"/>
</dbReference>
<sequence>MIAVSLINMKGGVAKTTLAVNFADCLARRHGAKVLLIDVDPQFNATQCLMSPQQYVDHLKSMGDTIVNVFDRNGRATGSTVGANTLVKAKALEDIEVVKLKHFDLLPGNLELYRLEMAPGEGRENRLKSYLKNLSEKYDYVVIDTPPTPSVWMTSALLASNYYLIPVKADPISLTGIDLLKSIIEEKQENFALNLSCAGLVLTLTEETTNVYKNAKRNLEKDKYWKKYLYKLGMPKRTAIANKQLEQIHILDDIDVESKRRLTAIVTEFLNRTENNE</sequence>
<accession>A0AA50KDA7</accession>
<dbReference type="PANTHER" id="PTHR13696:SF99">
    <property type="entry name" value="COBYRINIC ACID AC-DIAMIDE SYNTHASE"/>
    <property type="match status" value="1"/>
</dbReference>
<organism evidence="2">
    <name type="scientific">Shewanella oncorhynchi</name>
    <dbReference type="NCBI Taxonomy" id="2726434"/>
    <lineage>
        <taxon>Bacteria</taxon>
        <taxon>Pseudomonadati</taxon>
        <taxon>Pseudomonadota</taxon>
        <taxon>Gammaproteobacteria</taxon>
        <taxon>Alteromonadales</taxon>
        <taxon>Shewanellaceae</taxon>
        <taxon>Shewanella</taxon>
    </lineage>
</organism>
<evidence type="ECO:0000259" key="1">
    <source>
        <dbReference type="Pfam" id="PF13614"/>
    </source>
</evidence>
<dbReference type="RefSeq" id="WP_306683420.1">
    <property type="nucleotide sequence ID" value="NZ_CP132914.1"/>
</dbReference>
<protein>
    <submittedName>
        <fullName evidence="2">AAA family ATPase</fullName>
    </submittedName>
</protein>
<reference evidence="2" key="1">
    <citation type="submission" date="2023-08" db="EMBL/GenBank/DDBJ databases">
        <title>Complete genome sequence of Shewanella oncorhynchi Z-P2, a siderophore putrebactin-producing bacterium.</title>
        <authorList>
            <person name="Zhang Y."/>
        </authorList>
    </citation>
    <scope>NUCLEOTIDE SEQUENCE</scope>
    <source>
        <strain evidence="2">Z-P2</strain>
    </source>
</reference>
<dbReference type="PANTHER" id="PTHR13696">
    <property type="entry name" value="P-LOOP CONTAINING NUCLEOSIDE TRIPHOSPHATE HYDROLASE"/>
    <property type="match status" value="1"/>
</dbReference>
<gene>
    <name evidence="2" type="ORF">RA178_19460</name>
</gene>
<dbReference type="InterPro" id="IPR050678">
    <property type="entry name" value="DNA_Partitioning_ATPase"/>
</dbReference>
<evidence type="ECO:0000313" key="2">
    <source>
        <dbReference type="EMBL" id="WMB72566.1"/>
    </source>
</evidence>
<dbReference type="Proteomes" id="UP001236800">
    <property type="component" value="Chromosome"/>
</dbReference>
<dbReference type="Pfam" id="PF13614">
    <property type="entry name" value="AAA_31"/>
    <property type="match status" value="1"/>
</dbReference>
<dbReference type="InterPro" id="IPR025669">
    <property type="entry name" value="AAA_dom"/>
</dbReference>
<proteinExistence type="predicted"/>
<dbReference type="Gene3D" id="3.40.50.300">
    <property type="entry name" value="P-loop containing nucleotide triphosphate hydrolases"/>
    <property type="match status" value="1"/>
</dbReference>
<dbReference type="GeneID" id="301341409"/>
<dbReference type="SUPFAM" id="SSF52540">
    <property type="entry name" value="P-loop containing nucleoside triphosphate hydrolases"/>
    <property type="match status" value="1"/>
</dbReference>
<feature type="domain" description="AAA" evidence="1">
    <location>
        <begin position="4"/>
        <end position="193"/>
    </location>
</feature>
<dbReference type="KEGG" id="sog:RA178_19460"/>
<name>A0AA50KDA7_9GAMM</name>
<dbReference type="CDD" id="cd02042">
    <property type="entry name" value="ParAB_family"/>
    <property type="match status" value="1"/>
</dbReference>
<dbReference type="AlphaFoldDB" id="A0AA50KDA7"/>
<dbReference type="EMBL" id="CP132914">
    <property type="protein sequence ID" value="WMB72566.1"/>
    <property type="molecule type" value="Genomic_DNA"/>
</dbReference>